<feature type="domain" description="AAA" evidence="21">
    <location>
        <begin position="556"/>
        <end position="672"/>
    </location>
</feature>
<protein>
    <recommendedName>
        <fullName evidence="16">Putative tyrosine-protein kinase EpsB</fullName>
    </recommendedName>
    <alternativeName>
        <fullName evidence="17">EPS I polysaccharide export protein EpsB</fullName>
    </alternativeName>
</protein>
<dbReference type="GO" id="GO:0042802">
    <property type="term" value="F:identical protein binding"/>
    <property type="evidence" value="ECO:0007669"/>
    <property type="project" value="UniProtKB-ARBA"/>
</dbReference>
<evidence type="ECO:0000256" key="16">
    <source>
        <dbReference type="ARBA" id="ARBA00067833"/>
    </source>
</evidence>
<keyword evidence="10 19" id="KW-1133">Transmembrane helix</keyword>
<feature type="domain" description="Tyrosine-protein kinase G-rich" evidence="22">
    <location>
        <begin position="389"/>
        <end position="469"/>
    </location>
</feature>
<keyword evidence="13" id="KW-0270">Exopolysaccharide synthesis</keyword>
<feature type="transmembrane region" description="Helical" evidence="19">
    <location>
        <begin position="33"/>
        <end position="51"/>
    </location>
</feature>
<evidence type="ECO:0000256" key="8">
    <source>
        <dbReference type="ARBA" id="ARBA00022777"/>
    </source>
</evidence>
<comment type="similarity">
    <text evidence="2">Belongs to the etk/wzc family.</text>
</comment>
<keyword evidence="6 19" id="KW-0812">Transmembrane</keyword>
<evidence type="ECO:0000256" key="1">
    <source>
        <dbReference type="ARBA" id="ARBA00004429"/>
    </source>
</evidence>
<evidence type="ECO:0000259" key="21">
    <source>
        <dbReference type="Pfam" id="PF13614"/>
    </source>
</evidence>
<keyword evidence="18" id="KW-0175">Coiled coil</keyword>
<evidence type="ECO:0000256" key="9">
    <source>
        <dbReference type="ARBA" id="ARBA00022840"/>
    </source>
</evidence>
<dbReference type="Pfam" id="PF23607">
    <property type="entry name" value="WZC_N"/>
    <property type="match status" value="1"/>
</dbReference>
<dbReference type="Pfam" id="PF13614">
    <property type="entry name" value="AAA_31"/>
    <property type="match status" value="1"/>
</dbReference>
<evidence type="ECO:0000256" key="17">
    <source>
        <dbReference type="ARBA" id="ARBA00081049"/>
    </source>
</evidence>
<feature type="coiled-coil region" evidence="18">
    <location>
        <begin position="283"/>
        <end position="382"/>
    </location>
</feature>
<dbReference type="Gene3D" id="3.40.50.300">
    <property type="entry name" value="P-loop containing nucleotide triphosphate hydrolases"/>
    <property type="match status" value="1"/>
</dbReference>
<keyword evidence="12" id="KW-0829">Tyrosine-protein kinase</keyword>
<accession>A0A3A3FYP6</accession>
<dbReference type="FunFam" id="3.40.50.300:FF:000527">
    <property type="entry name" value="Tyrosine-protein kinase etk"/>
    <property type="match status" value="1"/>
</dbReference>
<dbReference type="EMBL" id="QYUQ01000002">
    <property type="protein sequence ID" value="RJG01293.1"/>
    <property type="molecule type" value="Genomic_DNA"/>
</dbReference>
<evidence type="ECO:0000313" key="23">
    <source>
        <dbReference type="EMBL" id="RJG01293.1"/>
    </source>
</evidence>
<evidence type="ECO:0000313" key="24">
    <source>
        <dbReference type="Proteomes" id="UP000266327"/>
    </source>
</evidence>
<sequence>MNQSVMRTHPRDESGDYPSNFHFFWNTILENRWLIIGIALVTALLGTLYALQIKPVYEANILIQVKENSTPAKDLPGNLPAALDIKTQTATEVEILRSRSVLLHAVEASKLDIFVEPKYFPIVGAWIATSNKNSSTPGVFGYGGYVWGADQLAVTELNLPDALLGQPFLITVESQDGFRLTQEELGIQIEGKVNAIARARTAYGDIEILVSRIAAKPGAEFSVSRIAKYQAVENLQRALNISERGKQSNIIGVSLKGSDPALISNILNEIGTEYIRQNVVQKSVETEKALAFFKQQLADAKNNLERSESRFTELRARKGTFDVKDDARTLSQRSVALLAKLAELKQKRDELQIRFLDEHPSVVQVNGQIQELTRELGAIKAKTNTLPAIEQQMLDVTRDRQLNTEMYTGLLSMGRQLGMVEPSRNANVRLLDRAEMPRQAVNLKRSTMIAVACLAGVLFGVIAAFAKRALAGRLHDPREIEQSLGLMVSAVIPHSENQKLIDKKLRRNSRELLILPQEASSDGAIESLRILRSTLQFSMRDSERNIIMLTGPTPDVGKSFVSANFAAVQAAVGKKVLLIDADMRTGHLHRYFGLERSQGLSDVLAMMANIDSVIKKSVVENLDFISTGSFPDKPAELLAHPNFGKLLRTLSASYDCILIDTAPVLAFSDALIVGLHADAIINVVRDGVSSMVEAEEAVKRLNRAGLAVTGIILNDVKPNVSPYGYASSYRAATLSLGYKNSDAERLRLIRG</sequence>
<gene>
    <name evidence="23" type="ORF">D3878_06590</name>
</gene>
<dbReference type="Pfam" id="PF13807">
    <property type="entry name" value="GNVR"/>
    <property type="match status" value="1"/>
</dbReference>
<keyword evidence="24" id="KW-1185">Reference proteome</keyword>
<evidence type="ECO:0000259" key="20">
    <source>
        <dbReference type="Pfam" id="PF02706"/>
    </source>
</evidence>
<dbReference type="OrthoDB" id="9808257at2"/>
<dbReference type="AlphaFoldDB" id="A0A3A3FYP6"/>
<dbReference type="InterPro" id="IPR032807">
    <property type="entry name" value="GNVR"/>
</dbReference>
<dbReference type="Pfam" id="PF02706">
    <property type="entry name" value="Wzz"/>
    <property type="match status" value="1"/>
</dbReference>
<keyword evidence="9" id="KW-0067">ATP-binding</keyword>
<dbReference type="NCBIfam" id="TIGR01007">
    <property type="entry name" value="eps_fam"/>
    <property type="match status" value="1"/>
</dbReference>
<organism evidence="23 24">
    <name type="scientific">Noviherbaspirillum sedimenti</name>
    <dbReference type="NCBI Taxonomy" id="2320865"/>
    <lineage>
        <taxon>Bacteria</taxon>
        <taxon>Pseudomonadati</taxon>
        <taxon>Pseudomonadota</taxon>
        <taxon>Betaproteobacteria</taxon>
        <taxon>Burkholderiales</taxon>
        <taxon>Oxalobacteraceae</taxon>
        <taxon>Noviherbaspirillum</taxon>
    </lineage>
</organism>
<dbReference type="InterPro" id="IPR050445">
    <property type="entry name" value="Bact_polysacc_biosynth/exp"/>
</dbReference>
<dbReference type="GO" id="GO:0005886">
    <property type="term" value="C:plasma membrane"/>
    <property type="evidence" value="ECO:0007669"/>
    <property type="project" value="UniProtKB-SubCell"/>
</dbReference>
<evidence type="ECO:0000256" key="2">
    <source>
        <dbReference type="ARBA" id="ARBA00008883"/>
    </source>
</evidence>
<evidence type="ECO:0000256" key="3">
    <source>
        <dbReference type="ARBA" id="ARBA00022475"/>
    </source>
</evidence>
<dbReference type="PANTHER" id="PTHR32309">
    <property type="entry name" value="TYROSINE-PROTEIN KINASE"/>
    <property type="match status" value="1"/>
</dbReference>
<dbReference type="NCBIfam" id="TIGR01005">
    <property type="entry name" value="eps_transp_fam"/>
    <property type="match status" value="1"/>
</dbReference>
<dbReference type="InterPro" id="IPR005700">
    <property type="entry name" value="EPS_ExoP-like"/>
</dbReference>
<dbReference type="GO" id="GO:0004713">
    <property type="term" value="F:protein tyrosine kinase activity"/>
    <property type="evidence" value="ECO:0007669"/>
    <property type="project" value="UniProtKB-KW"/>
</dbReference>
<dbReference type="GO" id="GO:0000271">
    <property type="term" value="P:polysaccharide biosynthetic process"/>
    <property type="evidence" value="ECO:0007669"/>
    <property type="project" value="UniProtKB-KW"/>
</dbReference>
<name>A0A3A3FYP6_9BURK</name>
<evidence type="ECO:0000256" key="15">
    <source>
        <dbReference type="ARBA" id="ARBA00054296"/>
    </source>
</evidence>
<comment type="subcellular location">
    <subcellularLocation>
        <location evidence="1">Cell inner membrane</location>
        <topology evidence="1">Multi-pass membrane protein</topology>
    </subcellularLocation>
</comment>
<evidence type="ECO:0000256" key="14">
    <source>
        <dbReference type="ARBA" id="ARBA00053015"/>
    </source>
</evidence>
<dbReference type="InterPro" id="IPR005702">
    <property type="entry name" value="Wzc-like_C"/>
</dbReference>
<keyword evidence="4" id="KW-0997">Cell inner membrane</keyword>
<evidence type="ECO:0000256" key="13">
    <source>
        <dbReference type="ARBA" id="ARBA00023169"/>
    </source>
</evidence>
<dbReference type="CDD" id="cd05387">
    <property type="entry name" value="BY-kinase"/>
    <property type="match status" value="1"/>
</dbReference>
<evidence type="ECO:0000256" key="4">
    <source>
        <dbReference type="ARBA" id="ARBA00022519"/>
    </source>
</evidence>
<dbReference type="GO" id="GO:0005524">
    <property type="term" value="F:ATP binding"/>
    <property type="evidence" value="ECO:0007669"/>
    <property type="project" value="UniProtKB-KW"/>
</dbReference>
<keyword evidence="3" id="KW-1003">Cell membrane</keyword>
<keyword evidence="11 19" id="KW-0472">Membrane</keyword>
<evidence type="ECO:0000259" key="22">
    <source>
        <dbReference type="Pfam" id="PF13807"/>
    </source>
</evidence>
<evidence type="ECO:0000256" key="19">
    <source>
        <dbReference type="SAM" id="Phobius"/>
    </source>
</evidence>
<evidence type="ECO:0000256" key="12">
    <source>
        <dbReference type="ARBA" id="ARBA00023137"/>
    </source>
</evidence>
<comment type="caution">
    <text evidence="23">The sequence shown here is derived from an EMBL/GenBank/DDBJ whole genome shotgun (WGS) entry which is preliminary data.</text>
</comment>
<dbReference type="SUPFAM" id="SSF52540">
    <property type="entry name" value="P-loop containing nucleoside triphosphate hydrolases"/>
    <property type="match status" value="1"/>
</dbReference>
<evidence type="ECO:0000256" key="7">
    <source>
        <dbReference type="ARBA" id="ARBA00022741"/>
    </source>
</evidence>
<dbReference type="InterPro" id="IPR003856">
    <property type="entry name" value="LPS_length_determ_N"/>
</dbReference>
<keyword evidence="7" id="KW-0547">Nucleotide-binding</keyword>
<comment type="catalytic activity">
    <reaction evidence="14">
        <text>L-tyrosyl-[protein] + ATP = O-phospho-L-tyrosyl-[protein] + ADP + H(+)</text>
        <dbReference type="Rhea" id="RHEA:10596"/>
        <dbReference type="Rhea" id="RHEA-COMP:10136"/>
        <dbReference type="Rhea" id="RHEA-COMP:20101"/>
        <dbReference type="ChEBI" id="CHEBI:15378"/>
        <dbReference type="ChEBI" id="CHEBI:30616"/>
        <dbReference type="ChEBI" id="CHEBI:46858"/>
        <dbReference type="ChEBI" id="CHEBI:61978"/>
        <dbReference type="ChEBI" id="CHEBI:456216"/>
    </reaction>
</comment>
<dbReference type="InterPro" id="IPR025669">
    <property type="entry name" value="AAA_dom"/>
</dbReference>
<evidence type="ECO:0000256" key="11">
    <source>
        <dbReference type="ARBA" id="ARBA00023136"/>
    </source>
</evidence>
<evidence type="ECO:0000256" key="18">
    <source>
        <dbReference type="SAM" id="Coils"/>
    </source>
</evidence>
<evidence type="ECO:0000256" key="5">
    <source>
        <dbReference type="ARBA" id="ARBA00022679"/>
    </source>
</evidence>
<evidence type="ECO:0000256" key="10">
    <source>
        <dbReference type="ARBA" id="ARBA00022989"/>
    </source>
</evidence>
<evidence type="ECO:0000256" key="6">
    <source>
        <dbReference type="ARBA" id="ARBA00022692"/>
    </source>
</evidence>
<keyword evidence="8 23" id="KW-0418">Kinase</keyword>
<dbReference type="PANTHER" id="PTHR32309:SF32">
    <property type="entry name" value="TYROSINE-PROTEIN KINASE ETK-RELATED"/>
    <property type="match status" value="1"/>
</dbReference>
<keyword evidence="5 23" id="KW-0808">Transferase</keyword>
<dbReference type="InterPro" id="IPR027417">
    <property type="entry name" value="P-loop_NTPase"/>
</dbReference>
<feature type="domain" description="Polysaccharide chain length determinant N-terminal" evidence="20">
    <location>
        <begin position="25"/>
        <end position="105"/>
    </location>
</feature>
<proteinExistence type="inferred from homology"/>
<comment type="function">
    <text evidence="15">Probably involved in polymerization and/or export of exopolysaccharide EPS I which functions as a virulence factor. May be involved in an ATP-dependent process in the pathway for EPS I production, possibly export of the trimeric repeat units across the inner membrane or their polymerization.</text>
</comment>
<dbReference type="Proteomes" id="UP000266327">
    <property type="component" value="Unassembled WGS sequence"/>
</dbReference>
<dbReference type="RefSeq" id="WP_119784742.1">
    <property type="nucleotide sequence ID" value="NZ_QYUQ01000002.1"/>
</dbReference>
<reference evidence="24" key="1">
    <citation type="submission" date="2018-09" db="EMBL/GenBank/DDBJ databases">
        <authorList>
            <person name="Zhu H."/>
        </authorList>
    </citation>
    <scope>NUCLEOTIDE SEQUENCE [LARGE SCALE GENOMIC DNA]</scope>
    <source>
        <strain evidence="24">K1S02-23</strain>
    </source>
</reference>